<dbReference type="SUPFAM" id="SSF46894">
    <property type="entry name" value="C-terminal effector domain of the bipartite response regulators"/>
    <property type="match status" value="1"/>
</dbReference>
<sequence>MNANIKLKIQNPLLKTGLQALLKKENGIVVLRDESYDELADVCLFELNNEDDLRYLDQIDSISLRSRNLAILSSNDLSLVTQALGKRIAGIILDNATADELLFAIEYITKGNQYVAPKISLQFIEKLGNLGSSTLFSSKMELLNQKERDVLELIMGGHANRDIAYQLFTTKRKIEEIRKSIMRKIGVDNNLSLSAFYLNQKLFHNDHLSTH</sequence>
<proteinExistence type="predicted"/>
<dbReference type="SMART" id="SM00421">
    <property type="entry name" value="HTH_LUXR"/>
    <property type="match status" value="1"/>
</dbReference>
<keyword evidence="4" id="KW-1185">Reference proteome</keyword>
<gene>
    <name evidence="3" type="ORF">GCM10023231_21440</name>
</gene>
<dbReference type="Proteomes" id="UP001501411">
    <property type="component" value="Unassembled WGS sequence"/>
</dbReference>
<dbReference type="InterPro" id="IPR016032">
    <property type="entry name" value="Sig_transdc_resp-reg_C-effctor"/>
</dbReference>
<name>A0ABP9BDN9_9SPHI</name>
<dbReference type="PANTHER" id="PTHR43214">
    <property type="entry name" value="TWO-COMPONENT RESPONSE REGULATOR"/>
    <property type="match status" value="1"/>
</dbReference>
<dbReference type="EMBL" id="BAABIQ010000033">
    <property type="protein sequence ID" value="GAA4792959.1"/>
    <property type="molecule type" value="Genomic_DNA"/>
</dbReference>
<dbReference type="InterPro" id="IPR039420">
    <property type="entry name" value="WalR-like"/>
</dbReference>
<dbReference type="PANTHER" id="PTHR43214:SF17">
    <property type="entry name" value="TRANSCRIPTIONAL REGULATORY PROTEIN RCSB"/>
    <property type="match status" value="1"/>
</dbReference>
<protein>
    <submittedName>
        <fullName evidence="3">Response regulator transcription factor</fullName>
    </submittedName>
</protein>
<dbReference type="RefSeq" id="WP_345231773.1">
    <property type="nucleotide sequence ID" value="NZ_BAABIQ010000033.1"/>
</dbReference>
<evidence type="ECO:0000313" key="3">
    <source>
        <dbReference type="EMBL" id="GAA4792959.1"/>
    </source>
</evidence>
<reference evidence="4" key="1">
    <citation type="journal article" date="2019" name="Int. J. Syst. Evol. Microbiol.">
        <title>The Global Catalogue of Microorganisms (GCM) 10K type strain sequencing project: providing services to taxonomists for standard genome sequencing and annotation.</title>
        <authorList>
            <consortium name="The Broad Institute Genomics Platform"/>
            <consortium name="The Broad Institute Genome Sequencing Center for Infectious Disease"/>
            <person name="Wu L."/>
            <person name="Ma J."/>
        </authorList>
    </citation>
    <scope>NUCLEOTIDE SEQUENCE [LARGE SCALE GENOMIC DNA]</scope>
    <source>
        <strain evidence="4">JCM 18200</strain>
    </source>
</reference>
<dbReference type="Pfam" id="PF00196">
    <property type="entry name" value="GerE"/>
    <property type="match status" value="1"/>
</dbReference>
<feature type="domain" description="HTH luxR-type" evidence="2">
    <location>
        <begin position="140"/>
        <end position="197"/>
    </location>
</feature>
<comment type="caution">
    <text evidence="3">The sequence shown here is derived from an EMBL/GenBank/DDBJ whole genome shotgun (WGS) entry which is preliminary data.</text>
</comment>
<dbReference type="InterPro" id="IPR036388">
    <property type="entry name" value="WH-like_DNA-bd_sf"/>
</dbReference>
<evidence type="ECO:0000313" key="4">
    <source>
        <dbReference type="Proteomes" id="UP001501411"/>
    </source>
</evidence>
<accession>A0ABP9BDN9</accession>
<evidence type="ECO:0000256" key="1">
    <source>
        <dbReference type="ARBA" id="ARBA00023125"/>
    </source>
</evidence>
<organism evidence="3 4">
    <name type="scientific">Olivibacter ginsenosidimutans</name>
    <dbReference type="NCBI Taxonomy" id="1176537"/>
    <lineage>
        <taxon>Bacteria</taxon>
        <taxon>Pseudomonadati</taxon>
        <taxon>Bacteroidota</taxon>
        <taxon>Sphingobacteriia</taxon>
        <taxon>Sphingobacteriales</taxon>
        <taxon>Sphingobacteriaceae</taxon>
        <taxon>Olivibacter</taxon>
    </lineage>
</organism>
<keyword evidence="1" id="KW-0238">DNA-binding</keyword>
<dbReference type="InterPro" id="IPR000792">
    <property type="entry name" value="Tscrpt_reg_LuxR_C"/>
</dbReference>
<dbReference type="Gene3D" id="1.10.10.10">
    <property type="entry name" value="Winged helix-like DNA-binding domain superfamily/Winged helix DNA-binding domain"/>
    <property type="match status" value="1"/>
</dbReference>
<evidence type="ECO:0000259" key="2">
    <source>
        <dbReference type="SMART" id="SM00421"/>
    </source>
</evidence>
<dbReference type="Gene3D" id="3.40.50.2300">
    <property type="match status" value="1"/>
</dbReference>